<organism evidence="5 6">
    <name type="scientific">Pseudogymnoascus verrucosus</name>
    <dbReference type="NCBI Taxonomy" id="342668"/>
    <lineage>
        <taxon>Eukaryota</taxon>
        <taxon>Fungi</taxon>
        <taxon>Dikarya</taxon>
        <taxon>Ascomycota</taxon>
        <taxon>Pezizomycotina</taxon>
        <taxon>Leotiomycetes</taxon>
        <taxon>Thelebolales</taxon>
        <taxon>Thelebolaceae</taxon>
        <taxon>Pseudogymnoascus</taxon>
    </lineage>
</organism>
<accession>A0A1B8GWH2</accession>
<comment type="subcellular location">
    <subcellularLocation>
        <location evidence="4">Peroxisome membrane</location>
    </subcellularLocation>
</comment>
<dbReference type="GO" id="GO:0005778">
    <property type="term" value="C:peroxisomal membrane"/>
    <property type="evidence" value="ECO:0007669"/>
    <property type="project" value="UniProtKB-SubCell"/>
</dbReference>
<dbReference type="GO" id="GO:0016559">
    <property type="term" value="P:peroxisome fission"/>
    <property type="evidence" value="ECO:0007669"/>
    <property type="project" value="InterPro"/>
</dbReference>
<reference evidence="5 6" key="1">
    <citation type="submission" date="2016-03" db="EMBL/GenBank/DDBJ databases">
        <title>Comparative genomics of Pseudogymnoascus destructans, the fungus causing white-nose syndrome of bats.</title>
        <authorList>
            <person name="Palmer J.M."/>
            <person name="Drees K.P."/>
            <person name="Foster J.T."/>
            <person name="Lindner D.L."/>
        </authorList>
    </citation>
    <scope>NUCLEOTIDE SEQUENCE [LARGE SCALE GENOMIC DNA]</scope>
    <source>
        <strain evidence="5 6">UAMH 10579</strain>
    </source>
</reference>
<evidence type="ECO:0000256" key="1">
    <source>
        <dbReference type="ARBA" id="ARBA00022593"/>
    </source>
</evidence>
<reference evidence="6" key="2">
    <citation type="journal article" date="2018" name="Nat. Commun.">
        <title>Extreme sensitivity to ultraviolet light in the fungal pathogen causing white-nose syndrome of bats.</title>
        <authorList>
            <person name="Palmer J.M."/>
            <person name="Drees K.P."/>
            <person name="Foster J.T."/>
            <person name="Lindner D.L."/>
        </authorList>
    </citation>
    <scope>NUCLEOTIDE SEQUENCE [LARGE SCALE GENOMIC DNA]</scope>
    <source>
        <strain evidence="6">UAMH 10579</strain>
    </source>
</reference>
<keyword evidence="1" id="KW-0962">Peroxisome biogenesis</keyword>
<evidence type="ECO:0000313" key="5">
    <source>
        <dbReference type="EMBL" id="OBU00202.1"/>
    </source>
</evidence>
<protein>
    <submittedName>
        <fullName evidence="5">Uncharacterized protein</fullName>
    </submittedName>
</protein>
<evidence type="ECO:0000256" key="3">
    <source>
        <dbReference type="ARBA" id="ARBA00023140"/>
    </source>
</evidence>
<keyword evidence="3" id="KW-0576">Peroxisome</keyword>
<dbReference type="Pfam" id="PF05648">
    <property type="entry name" value="PEX11"/>
    <property type="match status" value="1"/>
</dbReference>
<evidence type="ECO:0000256" key="4">
    <source>
        <dbReference type="ARBA" id="ARBA00046271"/>
    </source>
</evidence>
<evidence type="ECO:0000256" key="2">
    <source>
        <dbReference type="ARBA" id="ARBA00023136"/>
    </source>
</evidence>
<dbReference type="Proteomes" id="UP000091956">
    <property type="component" value="Unassembled WGS sequence"/>
</dbReference>
<keyword evidence="6" id="KW-1185">Reference proteome</keyword>
<keyword evidence="2" id="KW-0472">Membrane</keyword>
<dbReference type="RefSeq" id="XP_018133934.1">
    <property type="nucleotide sequence ID" value="XM_018271361.2"/>
</dbReference>
<dbReference type="PANTHER" id="PTHR12652">
    <property type="entry name" value="PEROXISOMAL BIOGENESIS FACTOR 11"/>
    <property type="match status" value="1"/>
</dbReference>
<evidence type="ECO:0000313" key="6">
    <source>
        <dbReference type="Proteomes" id="UP000091956"/>
    </source>
</evidence>
<proteinExistence type="predicted"/>
<dbReference type="STRING" id="342668.A0A1B8GWH2"/>
<dbReference type="PANTHER" id="PTHR12652:SF25">
    <property type="entry name" value="MICROBODY (PEROXISOME) PROLIFERATION PROTEIN PEROXIN 11C (EUROFUNG)"/>
    <property type="match status" value="1"/>
</dbReference>
<dbReference type="InterPro" id="IPR008733">
    <property type="entry name" value="PEX11"/>
</dbReference>
<name>A0A1B8GWH2_9PEZI</name>
<dbReference type="GeneID" id="28835232"/>
<dbReference type="EMBL" id="KV460210">
    <property type="protein sequence ID" value="OBU00202.1"/>
    <property type="molecule type" value="Genomic_DNA"/>
</dbReference>
<dbReference type="OrthoDB" id="10005898at2759"/>
<sequence>MADVQLDAVPVAIPEPAIITEPTAILESSEPTTVEEPASVPEAIPEPIAVSAPVAISEPITITEPTISPPASSLTKSTPPAPPSVKTLQSWLPLYLTKTDRLLTHFSRIISTPSGTDATLLTLGYSSLAISSLLTRLTTPSEKHALTARRLAALYALCSDVRMFARLFGLFGMWQWGKSAILTPSADPVERHIVNAQVLVNTIYQVLENGAYLSSKGVLGWTAEKQGKAWMWSSRCWAAHTALEFVRLARERQVRKRKAVVGEKGEEAVKDLAWRREVWINAGYAPLTIHWSLEGGIISPLTVGLLGSFVGAVKMIRLWEATA</sequence>
<dbReference type="AlphaFoldDB" id="A0A1B8GWH2"/>
<gene>
    <name evidence="5" type="ORF">VE01_01846</name>
</gene>